<sequence length="221" mass="24956">MNGELNMNKAVVFDMDGTLLRTELILESSLTKTLKELDTRSILYVENPVEKYKEIMGVTLEEVWRNLLISPKEDTIRLANDIFQGQLISCINTGSSKLYDGATETLASIKSKGYRIFVASNGDQSYLDAIFNHHNLARFITSVHSINGVQSLDKSDLVEYIIESENVDAKYMVGDRLSDIKAGRENNLQVIGCNFYFAKDEELEKADYVIDSLKELVQIII</sequence>
<proteinExistence type="predicted"/>
<dbReference type="Proteomes" id="UP000315103">
    <property type="component" value="Unassembled WGS sequence"/>
</dbReference>
<dbReference type="EMBL" id="VMSJ01000001">
    <property type="protein sequence ID" value="TVT29403.1"/>
    <property type="molecule type" value="Genomic_DNA"/>
</dbReference>
<dbReference type="Gene3D" id="3.40.50.1000">
    <property type="entry name" value="HAD superfamily/HAD-like"/>
    <property type="match status" value="1"/>
</dbReference>
<dbReference type="SFLD" id="SFLDS00003">
    <property type="entry name" value="Haloacid_Dehalogenase"/>
    <property type="match status" value="1"/>
</dbReference>
<dbReference type="SUPFAM" id="SSF56784">
    <property type="entry name" value="HAD-like"/>
    <property type="match status" value="1"/>
</dbReference>
<dbReference type="PANTHER" id="PTHR43434">
    <property type="entry name" value="PHOSPHOGLYCOLATE PHOSPHATASE"/>
    <property type="match status" value="1"/>
</dbReference>
<reference evidence="1 2" key="1">
    <citation type="submission" date="2019-07" db="EMBL/GenBank/DDBJ databases">
        <title>Salinicoccus cyprini sp. nov., isolated from gastro-intestinal tract of mirror carp, Cyprinus carpio var. specularis, collected from Gobind Sagar Reservoir, Himachal Pradesh, India.</title>
        <authorList>
            <person name="Talwar C."/>
            <person name="Singh A.K."/>
            <person name="Lal R."/>
            <person name="Negi R.K."/>
        </authorList>
    </citation>
    <scope>NUCLEOTIDE SEQUENCE [LARGE SCALE GENOMIC DNA]</scope>
    <source>
        <strain evidence="1 2">CT19</strain>
    </source>
</reference>
<name>A0A558AYS2_9STAP</name>
<dbReference type="InterPro" id="IPR036412">
    <property type="entry name" value="HAD-like_sf"/>
</dbReference>
<comment type="caution">
    <text evidence="1">The sequence shown here is derived from an EMBL/GenBank/DDBJ whole genome shotgun (WGS) entry which is preliminary data.</text>
</comment>
<evidence type="ECO:0000313" key="1">
    <source>
        <dbReference type="EMBL" id="TVT29403.1"/>
    </source>
</evidence>
<dbReference type="PANTHER" id="PTHR43434:SF1">
    <property type="entry name" value="PHOSPHOGLYCOLATE PHOSPHATASE"/>
    <property type="match status" value="1"/>
</dbReference>
<protein>
    <submittedName>
        <fullName evidence="1">HAD family hydrolase</fullName>
    </submittedName>
</protein>
<dbReference type="OrthoDB" id="9792518at2"/>
<dbReference type="GO" id="GO:0005829">
    <property type="term" value="C:cytosol"/>
    <property type="evidence" value="ECO:0007669"/>
    <property type="project" value="TreeGrafter"/>
</dbReference>
<dbReference type="SFLD" id="SFLDG01129">
    <property type="entry name" value="C1.5:_HAD__Beta-PGM__Phosphata"/>
    <property type="match status" value="1"/>
</dbReference>
<keyword evidence="2" id="KW-1185">Reference proteome</keyword>
<dbReference type="GO" id="GO:0008967">
    <property type="term" value="F:phosphoglycolate phosphatase activity"/>
    <property type="evidence" value="ECO:0007669"/>
    <property type="project" value="TreeGrafter"/>
</dbReference>
<dbReference type="InterPro" id="IPR050155">
    <property type="entry name" value="HAD-like_hydrolase_sf"/>
</dbReference>
<dbReference type="InterPro" id="IPR041492">
    <property type="entry name" value="HAD_2"/>
</dbReference>
<dbReference type="GO" id="GO:0006281">
    <property type="term" value="P:DNA repair"/>
    <property type="evidence" value="ECO:0007669"/>
    <property type="project" value="TreeGrafter"/>
</dbReference>
<gene>
    <name evidence="1" type="ORF">FO441_03730</name>
</gene>
<evidence type="ECO:0000313" key="2">
    <source>
        <dbReference type="Proteomes" id="UP000315103"/>
    </source>
</evidence>
<dbReference type="AlphaFoldDB" id="A0A558AYS2"/>
<dbReference type="Gene3D" id="1.10.150.240">
    <property type="entry name" value="Putative phosphatase, domain 2"/>
    <property type="match status" value="1"/>
</dbReference>
<dbReference type="InterPro" id="IPR023214">
    <property type="entry name" value="HAD_sf"/>
</dbReference>
<keyword evidence="1" id="KW-0378">Hydrolase</keyword>
<organism evidence="1 2">
    <name type="scientific">Salinicoccus cyprini</name>
    <dbReference type="NCBI Taxonomy" id="2493691"/>
    <lineage>
        <taxon>Bacteria</taxon>
        <taxon>Bacillati</taxon>
        <taxon>Bacillota</taxon>
        <taxon>Bacilli</taxon>
        <taxon>Bacillales</taxon>
        <taxon>Staphylococcaceae</taxon>
        <taxon>Salinicoccus</taxon>
    </lineage>
</organism>
<dbReference type="InterPro" id="IPR023198">
    <property type="entry name" value="PGP-like_dom2"/>
</dbReference>
<accession>A0A558AYS2</accession>
<dbReference type="Pfam" id="PF13419">
    <property type="entry name" value="HAD_2"/>
    <property type="match status" value="1"/>
</dbReference>